<reference evidence="1" key="1">
    <citation type="submission" date="2022-05" db="EMBL/GenBank/DDBJ databases">
        <title>The Musa troglodytarum L. genome provides insights into the mechanism of non-climacteric behaviour and enrichment of carotenoids.</title>
        <authorList>
            <person name="Wang J."/>
        </authorList>
    </citation>
    <scope>NUCLEOTIDE SEQUENCE</scope>
    <source>
        <tissue evidence="1">Leaf</tissue>
    </source>
</reference>
<evidence type="ECO:0000313" key="2">
    <source>
        <dbReference type="Proteomes" id="UP001055439"/>
    </source>
</evidence>
<dbReference type="AlphaFoldDB" id="A0A9E7FNH1"/>
<dbReference type="Proteomes" id="UP001055439">
    <property type="component" value="Chromosome 4"/>
</dbReference>
<proteinExistence type="predicted"/>
<name>A0A9E7FNH1_9LILI</name>
<accession>A0A9E7FNH1</accession>
<protein>
    <submittedName>
        <fullName evidence="1">Uncharacterized protein</fullName>
    </submittedName>
</protein>
<feature type="non-terminal residue" evidence="1">
    <location>
        <position position="1"/>
    </location>
</feature>
<keyword evidence="2" id="KW-1185">Reference proteome</keyword>
<gene>
    <name evidence="1" type="ORF">MUK42_37595</name>
</gene>
<evidence type="ECO:0000313" key="1">
    <source>
        <dbReference type="EMBL" id="URD98201.1"/>
    </source>
</evidence>
<dbReference type="EMBL" id="CP097506">
    <property type="protein sequence ID" value="URD98201.1"/>
    <property type="molecule type" value="Genomic_DNA"/>
</dbReference>
<organism evidence="1 2">
    <name type="scientific">Musa troglodytarum</name>
    <name type="common">fe'i banana</name>
    <dbReference type="NCBI Taxonomy" id="320322"/>
    <lineage>
        <taxon>Eukaryota</taxon>
        <taxon>Viridiplantae</taxon>
        <taxon>Streptophyta</taxon>
        <taxon>Embryophyta</taxon>
        <taxon>Tracheophyta</taxon>
        <taxon>Spermatophyta</taxon>
        <taxon>Magnoliopsida</taxon>
        <taxon>Liliopsida</taxon>
        <taxon>Zingiberales</taxon>
        <taxon>Musaceae</taxon>
        <taxon>Musa</taxon>
    </lineage>
</organism>
<sequence length="148" mass="16568">HQEDLLFLTHAHFRTVTEALKVEKLGFRRGASDAVALAEVGRASRAKGSKRSGTNGSIHRQIHHASLLQQMNVAWATRSHVPGVLVFGLRTSRERLRQVLLLRLGIGKVSWVRKPRDTRAPEPELLLSLPPGKTTRNAELRGCHPRRI</sequence>